<evidence type="ECO:0000313" key="6">
    <source>
        <dbReference type="EMBL" id="RAI35766.1"/>
    </source>
</evidence>
<evidence type="ECO:0000256" key="1">
    <source>
        <dbReference type="ARBA" id="ARBA00022723"/>
    </source>
</evidence>
<evidence type="ECO:0000256" key="4">
    <source>
        <dbReference type="ARBA" id="ARBA00025742"/>
    </source>
</evidence>
<dbReference type="PANTHER" id="PTHR42988">
    <property type="entry name" value="PHOSPHOHYDROLASE"/>
    <property type="match status" value="1"/>
</dbReference>
<dbReference type="InterPro" id="IPR029052">
    <property type="entry name" value="Metallo-depent_PP-like"/>
</dbReference>
<organism evidence="6 7">
    <name type="scientific">Rhodoplanes roseus</name>
    <dbReference type="NCBI Taxonomy" id="29409"/>
    <lineage>
        <taxon>Bacteria</taxon>
        <taxon>Pseudomonadati</taxon>
        <taxon>Pseudomonadota</taxon>
        <taxon>Alphaproteobacteria</taxon>
        <taxon>Hyphomicrobiales</taxon>
        <taxon>Nitrobacteraceae</taxon>
        <taxon>Rhodoplanes</taxon>
    </lineage>
</organism>
<keyword evidence="7" id="KW-1185">Reference proteome</keyword>
<gene>
    <name evidence="6" type="ORF">CH341_30735</name>
</gene>
<dbReference type="Proteomes" id="UP000249130">
    <property type="component" value="Unassembled WGS sequence"/>
</dbReference>
<evidence type="ECO:0000256" key="2">
    <source>
        <dbReference type="ARBA" id="ARBA00022801"/>
    </source>
</evidence>
<dbReference type="EMBL" id="NPEX01000528">
    <property type="protein sequence ID" value="RAI35766.1"/>
    <property type="molecule type" value="Genomic_DNA"/>
</dbReference>
<proteinExistence type="inferred from homology"/>
<dbReference type="RefSeq" id="WP_111423490.1">
    <property type="nucleotide sequence ID" value="NZ_NPEX01000528.1"/>
</dbReference>
<evidence type="ECO:0000256" key="3">
    <source>
        <dbReference type="ARBA" id="ARBA00023004"/>
    </source>
</evidence>
<evidence type="ECO:0000313" key="7">
    <source>
        <dbReference type="Proteomes" id="UP000249130"/>
    </source>
</evidence>
<dbReference type="Pfam" id="PF00149">
    <property type="entry name" value="Metallophos"/>
    <property type="match status" value="1"/>
</dbReference>
<dbReference type="Gene3D" id="3.60.21.10">
    <property type="match status" value="1"/>
</dbReference>
<comment type="caution">
    <text evidence="6">The sequence shown here is derived from an EMBL/GenBank/DDBJ whole genome shotgun (WGS) entry which is preliminary data.</text>
</comment>
<dbReference type="GO" id="GO:0016787">
    <property type="term" value="F:hydrolase activity"/>
    <property type="evidence" value="ECO:0007669"/>
    <property type="project" value="UniProtKB-KW"/>
</dbReference>
<dbReference type="OrthoDB" id="9794568at2"/>
<evidence type="ECO:0000259" key="5">
    <source>
        <dbReference type="Pfam" id="PF00149"/>
    </source>
</evidence>
<keyword evidence="1" id="KW-0479">Metal-binding</keyword>
<dbReference type="InterPro" id="IPR050884">
    <property type="entry name" value="CNP_phosphodiesterase-III"/>
</dbReference>
<feature type="domain" description="Calcineurin-like phosphoesterase" evidence="5">
    <location>
        <begin position="4"/>
        <end position="228"/>
    </location>
</feature>
<name>A0A327KCM1_9BRAD</name>
<comment type="similarity">
    <text evidence="4">Belongs to the cyclic nucleotide phosphodiesterase class-III family.</text>
</comment>
<sequence>MFVLAHLTDLHIGPLPRPRLRELASKRVVGWLNWRRNRHRRHRVEILTDLIADLAAQKPDHTAITGDLVNIALPGEFAATGEWLAAFGQPEAVSFIPGNHDAYVRTAMAQWDKHWDAYMRGDREAATESGPRFPYVRRRDPVALVGLSSAVPTPAFLATGLLGQDQLGRLEKRLTQLGEEGLFRVVLLHHPPHKTPASRHKRLVDADAFRAVLARTGAELVLHGHDHVHALMWMDGPAGPIPAVGLPSASASPDGHHEPAAYNLYRIDGPPGAFTCEAVSRGFAPGATAITELARRSLLPPG</sequence>
<dbReference type="SUPFAM" id="SSF56300">
    <property type="entry name" value="Metallo-dependent phosphatases"/>
    <property type="match status" value="1"/>
</dbReference>
<dbReference type="InterPro" id="IPR004843">
    <property type="entry name" value="Calcineurin-like_PHP"/>
</dbReference>
<protein>
    <submittedName>
        <fullName evidence="6">Metallophosphatase</fullName>
    </submittedName>
</protein>
<accession>A0A327KCM1</accession>
<keyword evidence="3" id="KW-0408">Iron</keyword>
<dbReference type="AlphaFoldDB" id="A0A327KCM1"/>
<dbReference type="GO" id="GO:0046872">
    <property type="term" value="F:metal ion binding"/>
    <property type="evidence" value="ECO:0007669"/>
    <property type="project" value="UniProtKB-KW"/>
</dbReference>
<keyword evidence="2" id="KW-0378">Hydrolase</keyword>
<reference evidence="6 7" key="1">
    <citation type="submission" date="2017-07" db="EMBL/GenBank/DDBJ databases">
        <title>Draft Genome Sequences of Select Purple Nonsulfur Bacteria.</title>
        <authorList>
            <person name="Lasarre B."/>
            <person name="Mckinlay J.B."/>
        </authorList>
    </citation>
    <scope>NUCLEOTIDE SEQUENCE [LARGE SCALE GENOMIC DNA]</scope>
    <source>
        <strain evidence="6 7">DSM 5909</strain>
    </source>
</reference>
<dbReference type="PANTHER" id="PTHR42988:SF2">
    <property type="entry name" value="CYCLIC NUCLEOTIDE PHOSPHODIESTERASE CBUA0032-RELATED"/>
    <property type="match status" value="1"/>
</dbReference>